<dbReference type="Proteomes" id="UP000265520">
    <property type="component" value="Unassembled WGS sequence"/>
</dbReference>
<protein>
    <submittedName>
        <fullName evidence="1">Kinesin-4-like</fullName>
    </submittedName>
</protein>
<proteinExistence type="predicted"/>
<feature type="non-terminal residue" evidence="1">
    <location>
        <position position="1"/>
    </location>
</feature>
<evidence type="ECO:0000313" key="2">
    <source>
        <dbReference type="Proteomes" id="UP000265520"/>
    </source>
</evidence>
<name>A0A392PJD4_9FABA</name>
<keyword evidence="2" id="KW-1185">Reference proteome</keyword>
<evidence type="ECO:0000313" key="1">
    <source>
        <dbReference type="EMBL" id="MCI11416.1"/>
    </source>
</evidence>
<organism evidence="1 2">
    <name type="scientific">Trifolium medium</name>
    <dbReference type="NCBI Taxonomy" id="97028"/>
    <lineage>
        <taxon>Eukaryota</taxon>
        <taxon>Viridiplantae</taxon>
        <taxon>Streptophyta</taxon>
        <taxon>Embryophyta</taxon>
        <taxon>Tracheophyta</taxon>
        <taxon>Spermatophyta</taxon>
        <taxon>Magnoliopsida</taxon>
        <taxon>eudicotyledons</taxon>
        <taxon>Gunneridae</taxon>
        <taxon>Pentapetalae</taxon>
        <taxon>rosids</taxon>
        <taxon>fabids</taxon>
        <taxon>Fabales</taxon>
        <taxon>Fabaceae</taxon>
        <taxon>Papilionoideae</taxon>
        <taxon>50 kb inversion clade</taxon>
        <taxon>NPAAA clade</taxon>
        <taxon>Hologalegina</taxon>
        <taxon>IRL clade</taxon>
        <taxon>Trifolieae</taxon>
        <taxon>Trifolium</taxon>
    </lineage>
</organism>
<dbReference type="AlphaFoldDB" id="A0A392PJD4"/>
<dbReference type="EMBL" id="LXQA010080088">
    <property type="protein sequence ID" value="MCI11416.1"/>
    <property type="molecule type" value="Genomic_DNA"/>
</dbReference>
<comment type="caution">
    <text evidence="1">The sequence shown here is derived from an EMBL/GenBank/DDBJ whole genome shotgun (WGS) entry which is preliminary data.</text>
</comment>
<accession>A0A392PJD4</accession>
<reference evidence="1 2" key="1">
    <citation type="journal article" date="2018" name="Front. Plant Sci.">
        <title>Red Clover (Trifolium pratense) and Zigzag Clover (T. medium) - A Picture of Genomic Similarities and Differences.</title>
        <authorList>
            <person name="Dluhosova J."/>
            <person name="Istvanek J."/>
            <person name="Nedelnik J."/>
            <person name="Repkova J."/>
        </authorList>
    </citation>
    <scope>NUCLEOTIDE SEQUENCE [LARGE SCALE GENOMIC DNA]</scope>
    <source>
        <strain evidence="2">cv. 10/8</strain>
        <tissue evidence="1">Leaf</tissue>
    </source>
</reference>
<sequence>LGFFLKKILKGDNGCLSKREFMEVITLYLNQRSSLSSNDLSIFCICGGKRDSSAQNNVKFSSKYAEIIDAQQKQLEGMRYLLEEIRKEVKQIQFEWDQESSRLGNDLRITFP</sequence>